<sequence length="220" mass="24811">MHMSERTIEILTESFWPIVKAGIQYTIPLTLISFLIGLIIAIIVALIQVANIKVLKQLVQVYVWIFRGTPMLVQIFIIFFGLPKMGILLDPFPAAIIAFSLNVGAYTSETIRAAILSVPKGQWEAGYAFGMTFSQVFRRIILRQAVKVSIPPLSNAFIGLVKDTSLASTVTLTEMFMVTQRIVAYRYEPLLLYIELAVIYLLLCSILNILQKYLEKKLVH</sequence>
<keyword evidence="4" id="KW-1003">Cell membrane</keyword>
<protein>
    <submittedName>
        <fullName evidence="11">Cysteine ABC transporter permease</fullName>
    </submittedName>
</protein>
<gene>
    <name evidence="11" type="ORF">bsdtb5_29290</name>
</gene>
<comment type="subcellular location">
    <subcellularLocation>
        <location evidence="1 9">Cell membrane</location>
        <topology evidence="1 9">Multi-pass membrane protein</topology>
    </subcellularLocation>
</comment>
<dbReference type="EMBL" id="AP024169">
    <property type="protein sequence ID" value="BCN31634.1"/>
    <property type="molecule type" value="Genomic_DNA"/>
</dbReference>
<accession>A0A7R7EMS9</accession>
<feature type="transmembrane region" description="Helical" evidence="9">
    <location>
        <begin position="25"/>
        <end position="49"/>
    </location>
</feature>
<dbReference type="InterPro" id="IPR000515">
    <property type="entry name" value="MetI-like"/>
</dbReference>
<evidence type="ECO:0000313" key="11">
    <source>
        <dbReference type="EMBL" id="BCN31634.1"/>
    </source>
</evidence>
<dbReference type="SUPFAM" id="SSF161098">
    <property type="entry name" value="MetI-like"/>
    <property type="match status" value="1"/>
</dbReference>
<dbReference type="NCBIfam" id="TIGR01726">
    <property type="entry name" value="HEQRo_perm_3TM"/>
    <property type="match status" value="1"/>
</dbReference>
<reference evidence="11 12" key="1">
    <citation type="submission" date="2020-11" db="EMBL/GenBank/DDBJ databases">
        <title>Draft genome sequencing of a Lachnospiraceae strain isolated from anoxic soil subjected to BSD treatment.</title>
        <authorList>
            <person name="Uek A."/>
            <person name="Tonouchi A."/>
        </authorList>
    </citation>
    <scope>NUCLEOTIDE SEQUENCE [LARGE SCALE GENOMIC DNA]</scope>
    <source>
        <strain evidence="11 12">TB5</strain>
    </source>
</reference>
<evidence type="ECO:0000256" key="5">
    <source>
        <dbReference type="ARBA" id="ARBA00022692"/>
    </source>
</evidence>
<keyword evidence="5 9" id="KW-0812">Transmembrane</keyword>
<feature type="transmembrane region" description="Helical" evidence="9">
    <location>
        <begin position="190"/>
        <end position="210"/>
    </location>
</feature>
<keyword evidence="8 9" id="KW-0472">Membrane</keyword>
<dbReference type="Proteomes" id="UP000595897">
    <property type="component" value="Chromosome"/>
</dbReference>
<dbReference type="AlphaFoldDB" id="A0A7R7EMS9"/>
<evidence type="ECO:0000256" key="4">
    <source>
        <dbReference type="ARBA" id="ARBA00022475"/>
    </source>
</evidence>
<dbReference type="InterPro" id="IPR035906">
    <property type="entry name" value="MetI-like_sf"/>
</dbReference>
<evidence type="ECO:0000256" key="2">
    <source>
        <dbReference type="ARBA" id="ARBA00009306"/>
    </source>
</evidence>
<dbReference type="CDD" id="cd06261">
    <property type="entry name" value="TM_PBP2"/>
    <property type="match status" value="1"/>
</dbReference>
<keyword evidence="3 9" id="KW-0813">Transport</keyword>
<keyword evidence="12" id="KW-1185">Reference proteome</keyword>
<dbReference type="GO" id="GO:0015184">
    <property type="term" value="F:L-cystine transmembrane transporter activity"/>
    <property type="evidence" value="ECO:0007669"/>
    <property type="project" value="TreeGrafter"/>
</dbReference>
<evidence type="ECO:0000256" key="8">
    <source>
        <dbReference type="ARBA" id="ARBA00023136"/>
    </source>
</evidence>
<dbReference type="PROSITE" id="PS50928">
    <property type="entry name" value="ABC_TM1"/>
    <property type="match status" value="1"/>
</dbReference>
<dbReference type="KEGG" id="ahb:bsdtb5_29290"/>
<keyword evidence="7 9" id="KW-1133">Transmembrane helix</keyword>
<dbReference type="InterPro" id="IPR010065">
    <property type="entry name" value="AA_ABC_transptr_permease_3TM"/>
</dbReference>
<evidence type="ECO:0000256" key="6">
    <source>
        <dbReference type="ARBA" id="ARBA00022970"/>
    </source>
</evidence>
<dbReference type="PANTHER" id="PTHR30614:SF0">
    <property type="entry name" value="L-CYSTINE TRANSPORT SYSTEM PERMEASE PROTEIN TCYL"/>
    <property type="match status" value="1"/>
</dbReference>
<dbReference type="PANTHER" id="PTHR30614">
    <property type="entry name" value="MEMBRANE COMPONENT OF AMINO ACID ABC TRANSPORTER"/>
    <property type="match status" value="1"/>
</dbReference>
<dbReference type="GO" id="GO:0043190">
    <property type="term" value="C:ATP-binding cassette (ABC) transporter complex"/>
    <property type="evidence" value="ECO:0007669"/>
    <property type="project" value="InterPro"/>
</dbReference>
<dbReference type="FunFam" id="1.10.3720.10:FF:000009">
    <property type="entry name" value="Amino acid ABC transporter permease"/>
    <property type="match status" value="1"/>
</dbReference>
<dbReference type="Gene3D" id="1.10.3720.10">
    <property type="entry name" value="MetI-like"/>
    <property type="match status" value="1"/>
</dbReference>
<name>A0A7R7EMS9_9FIRM</name>
<proteinExistence type="inferred from homology"/>
<evidence type="ECO:0000313" key="12">
    <source>
        <dbReference type="Proteomes" id="UP000595897"/>
    </source>
</evidence>
<evidence type="ECO:0000256" key="1">
    <source>
        <dbReference type="ARBA" id="ARBA00004651"/>
    </source>
</evidence>
<organism evidence="11 12">
    <name type="scientific">Anaeromicropila herbilytica</name>
    <dbReference type="NCBI Taxonomy" id="2785025"/>
    <lineage>
        <taxon>Bacteria</taxon>
        <taxon>Bacillati</taxon>
        <taxon>Bacillota</taxon>
        <taxon>Clostridia</taxon>
        <taxon>Lachnospirales</taxon>
        <taxon>Lachnospiraceae</taxon>
        <taxon>Anaeromicropila</taxon>
    </lineage>
</organism>
<evidence type="ECO:0000259" key="10">
    <source>
        <dbReference type="PROSITE" id="PS50928"/>
    </source>
</evidence>
<feature type="domain" description="ABC transmembrane type-1" evidence="10">
    <location>
        <begin position="23"/>
        <end position="211"/>
    </location>
</feature>
<evidence type="ECO:0000256" key="3">
    <source>
        <dbReference type="ARBA" id="ARBA00022448"/>
    </source>
</evidence>
<feature type="transmembrane region" description="Helical" evidence="9">
    <location>
        <begin position="61"/>
        <end position="82"/>
    </location>
</feature>
<comment type="similarity">
    <text evidence="2 9">Belongs to the binding-protein-dependent transport system permease family.</text>
</comment>
<dbReference type="InterPro" id="IPR043429">
    <property type="entry name" value="ArtM/GltK/GlnP/TcyL/YhdX-like"/>
</dbReference>
<evidence type="ECO:0000256" key="9">
    <source>
        <dbReference type="RuleBase" id="RU363032"/>
    </source>
</evidence>
<keyword evidence="6" id="KW-0029">Amino-acid transport</keyword>
<evidence type="ECO:0000256" key="7">
    <source>
        <dbReference type="ARBA" id="ARBA00022989"/>
    </source>
</evidence>
<dbReference type="Pfam" id="PF00528">
    <property type="entry name" value="BPD_transp_1"/>
    <property type="match status" value="1"/>
</dbReference>